<accession>A0A7R9M900</accession>
<proteinExistence type="predicted"/>
<sequence length="131" mass="14523">MNKANRDGNNISLDSNVKLEGTYDNINLVNNKVLFFSYGSGLASSMFSAQITSDPTVLSKLMAGIGDIGHRLSGRHKVSSQMFDGFLKLRELCHNRAPYMPTGSLEHLGAGSFYLTLVNDNYQRKYECHIS</sequence>
<keyword evidence="1" id="KW-0808">Transferase</keyword>
<protein>
    <recommendedName>
        <fullName evidence="2">Hydroxymethylglutaryl-coenzyme A synthase C-terminal domain-containing protein</fullName>
    </recommendedName>
</protein>
<dbReference type="Gene3D" id="3.40.47.10">
    <property type="match status" value="1"/>
</dbReference>
<evidence type="ECO:0000256" key="1">
    <source>
        <dbReference type="ARBA" id="ARBA00022679"/>
    </source>
</evidence>
<evidence type="ECO:0000313" key="3">
    <source>
        <dbReference type="EMBL" id="CAD7655666.1"/>
    </source>
</evidence>
<dbReference type="PANTHER" id="PTHR43323">
    <property type="entry name" value="3-HYDROXY-3-METHYLGLUTARYL COENZYME A SYNTHASE"/>
    <property type="match status" value="1"/>
</dbReference>
<organism evidence="3">
    <name type="scientific">Oppiella nova</name>
    <dbReference type="NCBI Taxonomy" id="334625"/>
    <lineage>
        <taxon>Eukaryota</taxon>
        <taxon>Metazoa</taxon>
        <taxon>Ecdysozoa</taxon>
        <taxon>Arthropoda</taxon>
        <taxon>Chelicerata</taxon>
        <taxon>Arachnida</taxon>
        <taxon>Acari</taxon>
        <taxon>Acariformes</taxon>
        <taxon>Sarcoptiformes</taxon>
        <taxon>Oribatida</taxon>
        <taxon>Brachypylina</taxon>
        <taxon>Oppioidea</taxon>
        <taxon>Oppiidae</taxon>
        <taxon>Oppiella</taxon>
    </lineage>
</organism>
<name>A0A7R9M900_9ACAR</name>
<gene>
    <name evidence="3" type="ORF">ONB1V03_LOCUS12309</name>
</gene>
<dbReference type="EMBL" id="OC924679">
    <property type="protein sequence ID" value="CAD7655666.1"/>
    <property type="molecule type" value="Genomic_DNA"/>
</dbReference>
<dbReference type="EMBL" id="CAJPVJ010009854">
    <property type="protein sequence ID" value="CAG2172853.1"/>
    <property type="molecule type" value="Genomic_DNA"/>
</dbReference>
<reference evidence="3" key="1">
    <citation type="submission" date="2020-11" db="EMBL/GenBank/DDBJ databases">
        <authorList>
            <person name="Tran Van P."/>
        </authorList>
    </citation>
    <scope>NUCLEOTIDE SEQUENCE</scope>
</reference>
<dbReference type="InterPro" id="IPR013746">
    <property type="entry name" value="HMG_CoA_synt_C_dom"/>
</dbReference>
<dbReference type="Pfam" id="PF08540">
    <property type="entry name" value="HMG_CoA_synt_C"/>
    <property type="match status" value="1"/>
</dbReference>
<dbReference type="OrthoDB" id="1269963at2759"/>
<dbReference type="PANTHER" id="PTHR43323:SF2">
    <property type="entry name" value="HYDROXYMETHYLGLUTARYL-COA SYNTHASE"/>
    <property type="match status" value="1"/>
</dbReference>
<dbReference type="Proteomes" id="UP000728032">
    <property type="component" value="Unassembled WGS sequence"/>
</dbReference>
<dbReference type="GO" id="GO:0010142">
    <property type="term" value="P:farnesyl diphosphate biosynthetic process, mevalonate pathway"/>
    <property type="evidence" value="ECO:0007669"/>
    <property type="project" value="InterPro"/>
</dbReference>
<evidence type="ECO:0000259" key="2">
    <source>
        <dbReference type="Pfam" id="PF08540"/>
    </source>
</evidence>
<dbReference type="GO" id="GO:0006084">
    <property type="term" value="P:acetyl-CoA metabolic process"/>
    <property type="evidence" value="ECO:0007669"/>
    <property type="project" value="InterPro"/>
</dbReference>
<dbReference type="GO" id="GO:0004421">
    <property type="term" value="F:hydroxymethylglutaryl-CoA synthase activity"/>
    <property type="evidence" value="ECO:0007669"/>
    <property type="project" value="InterPro"/>
</dbReference>
<dbReference type="AlphaFoldDB" id="A0A7R9M900"/>
<dbReference type="InterPro" id="IPR016039">
    <property type="entry name" value="Thiolase-like"/>
</dbReference>
<feature type="non-terminal residue" evidence="3">
    <location>
        <position position="131"/>
    </location>
</feature>
<keyword evidence="4" id="KW-1185">Reference proteome</keyword>
<evidence type="ECO:0000313" key="4">
    <source>
        <dbReference type="Proteomes" id="UP000728032"/>
    </source>
</evidence>
<dbReference type="SUPFAM" id="SSF53901">
    <property type="entry name" value="Thiolase-like"/>
    <property type="match status" value="1"/>
</dbReference>
<feature type="domain" description="Hydroxymethylglutaryl-coenzyme A synthase C-terminal" evidence="2">
    <location>
        <begin position="27"/>
        <end position="128"/>
    </location>
</feature>